<evidence type="ECO:0000256" key="5">
    <source>
        <dbReference type="SAM" id="MobiDB-lite"/>
    </source>
</evidence>
<evidence type="ECO:0000256" key="2">
    <source>
        <dbReference type="ARBA" id="ARBA00023125"/>
    </source>
</evidence>
<keyword evidence="2" id="KW-0238">DNA-binding</keyword>
<feature type="compositionally biased region" description="Acidic residues" evidence="5">
    <location>
        <begin position="179"/>
        <end position="197"/>
    </location>
</feature>
<dbReference type="EMBL" id="OZ075116">
    <property type="protein sequence ID" value="CAL5073986.1"/>
    <property type="molecule type" value="Genomic_DNA"/>
</dbReference>
<dbReference type="PROSITE" id="PS51005">
    <property type="entry name" value="NAC"/>
    <property type="match status" value="1"/>
</dbReference>
<name>A0ABC9FHA5_9POAL</name>
<dbReference type="GO" id="GO:0003677">
    <property type="term" value="F:DNA binding"/>
    <property type="evidence" value="ECO:0007669"/>
    <property type="project" value="UniProtKB-KW"/>
</dbReference>
<evidence type="ECO:0000256" key="4">
    <source>
        <dbReference type="ARBA" id="ARBA00023242"/>
    </source>
</evidence>
<feature type="compositionally biased region" description="Low complexity" evidence="5">
    <location>
        <begin position="420"/>
        <end position="434"/>
    </location>
</feature>
<keyword evidence="4" id="KW-0539">Nucleus</keyword>
<feature type="region of interest" description="Disordered" evidence="5">
    <location>
        <begin position="279"/>
        <end position="302"/>
    </location>
</feature>
<organism evidence="7 8">
    <name type="scientific">Urochloa decumbens</name>
    <dbReference type="NCBI Taxonomy" id="240449"/>
    <lineage>
        <taxon>Eukaryota</taxon>
        <taxon>Viridiplantae</taxon>
        <taxon>Streptophyta</taxon>
        <taxon>Embryophyta</taxon>
        <taxon>Tracheophyta</taxon>
        <taxon>Spermatophyta</taxon>
        <taxon>Magnoliopsida</taxon>
        <taxon>Liliopsida</taxon>
        <taxon>Poales</taxon>
        <taxon>Poaceae</taxon>
        <taxon>PACMAD clade</taxon>
        <taxon>Panicoideae</taxon>
        <taxon>Panicodae</taxon>
        <taxon>Paniceae</taxon>
        <taxon>Melinidinae</taxon>
        <taxon>Urochloa</taxon>
    </lineage>
</organism>
<keyword evidence="3" id="KW-0804">Transcription</keyword>
<feature type="compositionally biased region" description="Polar residues" evidence="5">
    <location>
        <begin position="236"/>
        <end position="251"/>
    </location>
</feature>
<protein>
    <recommendedName>
        <fullName evidence="6">NAC domain-containing protein</fullName>
    </recommendedName>
</protein>
<gene>
    <name evidence="7" type="ORF">URODEC1_LOCUS104941</name>
</gene>
<evidence type="ECO:0000259" key="6">
    <source>
        <dbReference type="PROSITE" id="PS51005"/>
    </source>
</evidence>
<dbReference type="InterPro" id="IPR036093">
    <property type="entry name" value="NAC_dom_sf"/>
</dbReference>
<dbReference type="SUPFAM" id="SSF101941">
    <property type="entry name" value="NAC domain"/>
    <property type="match status" value="1"/>
</dbReference>
<feature type="domain" description="NAC" evidence="6">
    <location>
        <begin position="11"/>
        <end position="170"/>
    </location>
</feature>
<keyword evidence="8" id="KW-1185">Reference proteome</keyword>
<proteinExistence type="predicted"/>
<evidence type="ECO:0000256" key="1">
    <source>
        <dbReference type="ARBA" id="ARBA00023015"/>
    </source>
</evidence>
<dbReference type="PANTHER" id="PTHR31719:SF243">
    <property type="entry name" value="NAC DOMAIN-CONTAINING PROTEIN"/>
    <property type="match status" value="1"/>
</dbReference>
<feature type="region of interest" description="Disordered" evidence="5">
    <location>
        <begin position="173"/>
        <end position="251"/>
    </location>
</feature>
<dbReference type="Gene3D" id="2.170.150.80">
    <property type="entry name" value="NAC domain"/>
    <property type="match status" value="1"/>
</dbReference>
<dbReference type="Proteomes" id="UP001497457">
    <property type="component" value="Chromosome 6rd"/>
</dbReference>
<keyword evidence="1" id="KW-0805">Transcription regulation</keyword>
<evidence type="ECO:0000256" key="3">
    <source>
        <dbReference type="ARBA" id="ARBA00023163"/>
    </source>
</evidence>
<dbReference type="AlphaFoldDB" id="A0ABC9FHA5"/>
<dbReference type="InterPro" id="IPR003441">
    <property type="entry name" value="NAC-dom"/>
</dbReference>
<feature type="region of interest" description="Disordered" evidence="5">
    <location>
        <begin position="411"/>
        <end position="436"/>
    </location>
</feature>
<feature type="region of interest" description="Disordered" evidence="5">
    <location>
        <begin position="487"/>
        <end position="527"/>
    </location>
</feature>
<dbReference type="PANTHER" id="PTHR31719">
    <property type="entry name" value="NAC TRANSCRIPTION FACTOR 56"/>
    <property type="match status" value="1"/>
</dbReference>
<reference evidence="7" key="1">
    <citation type="submission" date="2024-10" db="EMBL/GenBank/DDBJ databases">
        <authorList>
            <person name="Ryan C."/>
        </authorList>
    </citation>
    <scope>NUCLEOTIDE SEQUENCE [LARGE SCALE GENOMIC DNA]</scope>
</reference>
<evidence type="ECO:0000313" key="8">
    <source>
        <dbReference type="Proteomes" id="UP001497457"/>
    </source>
</evidence>
<dbReference type="Pfam" id="PF02365">
    <property type="entry name" value="NAM"/>
    <property type="match status" value="1"/>
</dbReference>
<accession>A0ABC9FHA5</accession>
<sequence>MEDAGGGERKFPIGFRFKPKDEELVEYYLLPRLQGRPTVPNDSVVEANVYACHPDTLTNEHRSGGQEEWYFLSPRSRMYGNGVRPARKTRDGRGRWKASTATKEVAEEVLCNGIKFCRSVLNYFEGNPKKEARTKWIMLELTVPEYEIKLDKPGAKNMLDEFVMCKIYVSPQHKKKGDADDEEEGTSSAFEEEEEEACSSAPHSSQGPAEPNLSVNQAGKRPMVDHAAQPARKQARQGSLSIGSTQASCSTSSINNAAGQSGFYYGGPGQPTGAQYGLQRQAPPPMQQRPAGPYTGPAPGNGGRGLVQMPTPTPVQYQPFADPAGDPFGQMMATMPRPPNQAAPAPAPARLPCFPGNAPQLHPGTAFRPQVSLQCCYDQNFRASQQPPGNNPSLPKLQRPPAAFLPPQHTQQQHFFNGDGSSRAGPAATGAPRGLPYNGYQYQQRISLTPAAGAHGGAVNERSGAARLNVNAEQFFVDLATINSSLAGGCTQPAPAPARLVEPPAPGAAEVKTETGETSGLNTQDAA</sequence>
<evidence type="ECO:0000313" key="7">
    <source>
        <dbReference type="EMBL" id="CAL5073986.1"/>
    </source>
</evidence>
<feature type="compositionally biased region" description="Polar residues" evidence="5">
    <location>
        <begin position="516"/>
        <end position="527"/>
    </location>
</feature>